<dbReference type="InterPro" id="IPR008969">
    <property type="entry name" value="CarboxyPept-like_regulatory"/>
</dbReference>
<evidence type="ECO:0000256" key="1">
    <source>
        <dbReference type="ARBA" id="ARBA00004571"/>
    </source>
</evidence>
<gene>
    <name evidence="10" type="ORF">ACFQ4C_10215</name>
</gene>
<dbReference type="InterPro" id="IPR039426">
    <property type="entry name" value="TonB-dep_rcpt-like"/>
</dbReference>
<accession>A0ABW3Q8F5</accession>
<dbReference type="EMBL" id="JBHTLP010000008">
    <property type="protein sequence ID" value="MFD1141486.1"/>
    <property type="molecule type" value="Genomic_DNA"/>
</dbReference>
<keyword evidence="8" id="KW-0732">Signal</keyword>
<organism evidence="10 11">
    <name type="scientific">Larkinella insperata</name>
    <dbReference type="NCBI Taxonomy" id="332158"/>
    <lineage>
        <taxon>Bacteria</taxon>
        <taxon>Pseudomonadati</taxon>
        <taxon>Bacteroidota</taxon>
        <taxon>Cytophagia</taxon>
        <taxon>Cytophagales</taxon>
        <taxon>Spirosomataceae</taxon>
        <taxon>Larkinella</taxon>
    </lineage>
</organism>
<dbReference type="SUPFAM" id="SSF56935">
    <property type="entry name" value="Porins"/>
    <property type="match status" value="1"/>
</dbReference>
<dbReference type="NCBIfam" id="TIGR04057">
    <property type="entry name" value="SusC_RagA_signa"/>
    <property type="match status" value="1"/>
</dbReference>
<sequence length="1013" mass="109379">MLFSKPVRAAKSLIWLFLLSLTLPCIAQNNRSLTVRGRVTSGTEALPGVNVIIKGTQQGTTTDVDGQYSLAVPNSGATLTFSYIGYVSQEIAVGNRSTIDVALQSDERSLSEVVVVGYGTQRKVETTGSIASIKADELVQTPVVNVAQGLQARVAGVQVNQNTGAPGGNVSVRVRGTNSINGNSEPLYVVDGIQISNGGGITDVSPLSTINPNDIESVEILKDASASAIYGSRAANGVVLITTKRGKSGATRVTFDSYYGVQKVNKTLPVLNAAEFAQLENEVFKNNYYPNPASLGEGINWQNEIFRQAPIQNHQLSINGGNEKTQLALSLNYFDQDGIIISSGFKRYSLRLNLDHKISNRFKVGTSIMGSYSISDGITTGSQTIGDAAVVTGSILGAALGAPPTLLPYRPDGTVFPFGEQAAQYREVANPLGFAVALNERNIKRTLANVYGEANIARGLTYRASFNADQRSELYNGYSPRSIVNRSDLNDNSGSASKNNVNYMALLHESILTYNTAFGKDHTLKGTAVFATQAELYNDNTISATGFPNDATQNEALQLGLTRTVSSNRNRQRLDSYMARVNYGFKDKLFIDFTTRIDGSSKFGSNHKYGVFPAVSAAWRLIEEPFLKPITWISDLKLRASYGITGNAGGISPYQSLATVSASGSDYNFNHMYVTGINPSGIANPDLRWERSAQTNLGFDLSLFNNRVSLIADLYHKKTNDLLYVKALPLSSGYGTITGNFASLENKGLELAANARILDGPLKWDVSANATFNRNKVLGLDGGVTSERFVTTYTILKVGEPLGLFKTYVFDGINQTGETILPGYDGRLGGHKVKDITGDGQITANDQVVTGNPNPNFIYGFSSNLSYKGFDLSVFFSGSQGNDIYNASRLSFENPAGQRNLLKGVVNRWSPTNPNNEYASAFVSGRLPISDYVVEDGSYLRMKNLTLGYNLPRIKGIQGVRVYVSGNNLLTFTKYSGFDPEVNTFAGSNTVIGVDNLVYPQAKSFLGGIQITL</sequence>
<dbReference type="Proteomes" id="UP001597116">
    <property type="component" value="Unassembled WGS sequence"/>
</dbReference>
<dbReference type="InterPro" id="IPR037066">
    <property type="entry name" value="Plug_dom_sf"/>
</dbReference>
<evidence type="ECO:0000256" key="3">
    <source>
        <dbReference type="ARBA" id="ARBA00022452"/>
    </source>
</evidence>
<dbReference type="SUPFAM" id="SSF49464">
    <property type="entry name" value="Carboxypeptidase regulatory domain-like"/>
    <property type="match status" value="1"/>
</dbReference>
<dbReference type="Pfam" id="PF07715">
    <property type="entry name" value="Plug"/>
    <property type="match status" value="1"/>
</dbReference>
<evidence type="ECO:0000256" key="4">
    <source>
        <dbReference type="ARBA" id="ARBA00022692"/>
    </source>
</evidence>
<dbReference type="RefSeq" id="WP_265991893.1">
    <property type="nucleotide sequence ID" value="NZ_CP110973.1"/>
</dbReference>
<keyword evidence="3 7" id="KW-1134">Transmembrane beta strand</keyword>
<evidence type="ECO:0000256" key="2">
    <source>
        <dbReference type="ARBA" id="ARBA00022448"/>
    </source>
</evidence>
<dbReference type="InterPro" id="IPR023996">
    <property type="entry name" value="TonB-dep_OMP_SusC/RagA"/>
</dbReference>
<reference evidence="11" key="1">
    <citation type="journal article" date="2019" name="Int. J. Syst. Evol. Microbiol.">
        <title>The Global Catalogue of Microorganisms (GCM) 10K type strain sequencing project: providing services to taxonomists for standard genome sequencing and annotation.</title>
        <authorList>
            <consortium name="The Broad Institute Genomics Platform"/>
            <consortium name="The Broad Institute Genome Sequencing Center for Infectious Disease"/>
            <person name="Wu L."/>
            <person name="Ma J."/>
        </authorList>
    </citation>
    <scope>NUCLEOTIDE SEQUENCE [LARGE SCALE GENOMIC DNA]</scope>
    <source>
        <strain evidence="11">CCUG 55608</strain>
    </source>
</reference>
<protein>
    <submittedName>
        <fullName evidence="10">SusC/RagA family TonB-linked outer membrane protein</fullName>
    </submittedName>
</protein>
<comment type="subcellular location">
    <subcellularLocation>
        <location evidence="1 7">Cell outer membrane</location>
        <topology evidence="1 7">Multi-pass membrane protein</topology>
    </subcellularLocation>
</comment>
<dbReference type="InterPro" id="IPR012910">
    <property type="entry name" value="Plug_dom"/>
</dbReference>
<dbReference type="Gene3D" id="2.40.170.20">
    <property type="entry name" value="TonB-dependent receptor, beta-barrel domain"/>
    <property type="match status" value="1"/>
</dbReference>
<feature type="signal peptide" evidence="8">
    <location>
        <begin position="1"/>
        <end position="27"/>
    </location>
</feature>
<evidence type="ECO:0000256" key="5">
    <source>
        <dbReference type="ARBA" id="ARBA00023136"/>
    </source>
</evidence>
<keyword evidence="11" id="KW-1185">Reference proteome</keyword>
<name>A0ABW3Q8F5_9BACT</name>
<dbReference type="InterPro" id="IPR036942">
    <property type="entry name" value="Beta-barrel_TonB_sf"/>
</dbReference>
<keyword evidence="4 7" id="KW-0812">Transmembrane</keyword>
<dbReference type="NCBIfam" id="TIGR04056">
    <property type="entry name" value="OMP_RagA_SusC"/>
    <property type="match status" value="1"/>
</dbReference>
<evidence type="ECO:0000256" key="6">
    <source>
        <dbReference type="ARBA" id="ARBA00023237"/>
    </source>
</evidence>
<keyword evidence="5 7" id="KW-0472">Membrane</keyword>
<dbReference type="Gene3D" id="2.60.40.1120">
    <property type="entry name" value="Carboxypeptidase-like, regulatory domain"/>
    <property type="match status" value="1"/>
</dbReference>
<keyword evidence="2 7" id="KW-0813">Transport</keyword>
<keyword evidence="6 7" id="KW-0998">Cell outer membrane</keyword>
<evidence type="ECO:0000259" key="9">
    <source>
        <dbReference type="Pfam" id="PF07715"/>
    </source>
</evidence>
<evidence type="ECO:0000313" key="10">
    <source>
        <dbReference type="EMBL" id="MFD1141486.1"/>
    </source>
</evidence>
<comment type="caution">
    <text evidence="10">The sequence shown here is derived from an EMBL/GenBank/DDBJ whole genome shotgun (WGS) entry which is preliminary data.</text>
</comment>
<evidence type="ECO:0000256" key="7">
    <source>
        <dbReference type="PROSITE-ProRule" id="PRU01360"/>
    </source>
</evidence>
<dbReference type="InterPro" id="IPR023997">
    <property type="entry name" value="TonB-dep_OMP_SusC/RagA_CS"/>
</dbReference>
<dbReference type="Gene3D" id="2.170.130.10">
    <property type="entry name" value="TonB-dependent receptor, plug domain"/>
    <property type="match status" value="1"/>
</dbReference>
<comment type="similarity">
    <text evidence="7">Belongs to the TonB-dependent receptor family.</text>
</comment>
<evidence type="ECO:0000256" key="8">
    <source>
        <dbReference type="SAM" id="SignalP"/>
    </source>
</evidence>
<proteinExistence type="inferred from homology"/>
<feature type="domain" description="TonB-dependent receptor plug" evidence="9">
    <location>
        <begin position="123"/>
        <end position="238"/>
    </location>
</feature>
<feature type="chain" id="PRO_5046833163" evidence="8">
    <location>
        <begin position="28"/>
        <end position="1013"/>
    </location>
</feature>
<dbReference type="Pfam" id="PF13715">
    <property type="entry name" value="CarbopepD_reg_2"/>
    <property type="match status" value="1"/>
</dbReference>
<evidence type="ECO:0000313" key="11">
    <source>
        <dbReference type="Proteomes" id="UP001597116"/>
    </source>
</evidence>
<dbReference type="PROSITE" id="PS52016">
    <property type="entry name" value="TONB_DEPENDENT_REC_3"/>
    <property type="match status" value="1"/>
</dbReference>